<feature type="domain" description="Reverse transcriptase/retrotransposon-derived protein RNase H-like" evidence="1">
    <location>
        <begin position="32"/>
        <end position="112"/>
    </location>
</feature>
<proteinExistence type="predicted"/>
<evidence type="ECO:0000313" key="3">
    <source>
        <dbReference type="Proteomes" id="UP000694427"/>
    </source>
</evidence>
<dbReference type="InterPro" id="IPR041577">
    <property type="entry name" value="RT_RNaseH_2"/>
</dbReference>
<name>A0A8C1PJV5_CYPCA</name>
<dbReference type="PANTHER" id="PTHR33064:SF37">
    <property type="entry name" value="RIBONUCLEASE H"/>
    <property type="match status" value="1"/>
</dbReference>
<dbReference type="Ensembl" id="ENSCCRT00010115746.1">
    <property type="protein sequence ID" value="ENSCCRP00010104179.1"/>
    <property type="gene ID" value="ENSCCRG00010045917.1"/>
</dbReference>
<dbReference type="InterPro" id="IPR051320">
    <property type="entry name" value="Viral_Replic_Matur_Polypro"/>
</dbReference>
<dbReference type="PANTHER" id="PTHR33064">
    <property type="entry name" value="POL PROTEIN"/>
    <property type="match status" value="1"/>
</dbReference>
<dbReference type="AlphaFoldDB" id="A0A8C1PJV5"/>
<dbReference type="InterPro" id="IPR043502">
    <property type="entry name" value="DNA/RNA_pol_sf"/>
</dbReference>
<reference evidence="2" key="1">
    <citation type="submission" date="2025-08" db="UniProtKB">
        <authorList>
            <consortium name="Ensembl"/>
        </authorList>
    </citation>
    <scope>IDENTIFICATION</scope>
</reference>
<dbReference type="Pfam" id="PF17919">
    <property type="entry name" value="RT_RNaseH_2"/>
    <property type="match status" value="1"/>
</dbReference>
<evidence type="ECO:0000313" key="2">
    <source>
        <dbReference type="Ensembl" id="ENSCCRP00010104179.1"/>
    </source>
</evidence>
<protein>
    <recommendedName>
        <fullName evidence="1">Reverse transcriptase/retrotransposon-derived protein RNase H-like domain-containing protein</fullName>
    </recommendedName>
</protein>
<organism evidence="2 3">
    <name type="scientific">Cyprinus carpio</name>
    <name type="common">Common carp</name>
    <dbReference type="NCBI Taxonomy" id="7962"/>
    <lineage>
        <taxon>Eukaryota</taxon>
        <taxon>Metazoa</taxon>
        <taxon>Chordata</taxon>
        <taxon>Craniata</taxon>
        <taxon>Vertebrata</taxon>
        <taxon>Euteleostomi</taxon>
        <taxon>Actinopterygii</taxon>
        <taxon>Neopterygii</taxon>
        <taxon>Teleostei</taxon>
        <taxon>Ostariophysi</taxon>
        <taxon>Cypriniformes</taxon>
        <taxon>Cyprinidae</taxon>
        <taxon>Cyprininae</taxon>
        <taxon>Cyprinus</taxon>
    </lineage>
</organism>
<evidence type="ECO:0000259" key="1">
    <source>
        <dbReference type="Pfam" id="PF17919"/>
    </source>
</evidence>
<dbReference type="SUPFAM" id="SSF56672">
    <property type="entry name" value="DNA/RNA polymerases"/>
    <property type="match status" value="1"/>
</dbReference>
<reference evidence="2" key="2">
    <citation type="submission" date="2025-09" db="UniProtKB">
        <authorList>
            <consortium name="Ensembl"/>
        </authorList>
    </citation>
    <scope>IDENTIFICATION</scope>
</reference>
<sequence length="131" mass="14744">MEPYRAKLNTNKPVHLRSLIDHKAPPTTLLNWTAEAELHFTALKTAITQAPALGLPDYRKNFHLHVRETEGVAIGVLLQQHGSTYRPLAYLSKKLDNIVTGMPACLRAVAAIEVLFYRRAGKLQFKIESRT</sequence>
<accession>A0A8C1PJV5</accession>
<dbReference type="Proteomes" id="UP000694427">
    <property type="component" value="Unplaced"/>
</dbReference>
<keyword evidence="3" id="KW-1185">Reference proteome</keyword>
<dbReference type="Gene3D" id="3.10.20.370">
    <property type="match status" value="1"/>
</dbReference>